<evidence type="ECO:0000256" key="18">
    <source>
        <dbReference type="SAM" id="SignalP"/>
    </source>
</evidence>
<dbReference type="InterPro" id="IPR001320">
    <property type="entry name" value="Iontro_rcpt_C"/>
</dbReference>
<feature type="domain" description="Ionotropic glutamate receptor C-terminal" evidence="19">
    <location>
        <begin position="543"/>
        <end position="901"/>
    </location>
</feature>
<dbReference type="SMART" id="SM00918">
    <property type="entry name" value="Lig_chan-Glu_bd"/>
    <property type="match status" value="1"/>
</dbReference>
<evidence type="ECO:0000256" key="2">
    <source>
        <dbReference type="ARBA" id="ARBA00008685"/>
    </source>
</evidence>
<feature type="binding site" evidence="14">
    <location>
        <position position="836"/>
    </location>
    <ligand>
        <name>L-glutamate</name>
        <dbReference type="ChEBI" id="CHEBI:29985"/>
    </ligand>
</feature>
<keyword evidence="22" id="KW-1185">Reference proteome</keyword>
<dbReference type="Pfam" id="PF00060">
    <property type="entry name" value="Lig_chan"/>
    <property type="match status" value="1"/>
</dbReference>
<evidence type="ECO:0000256" key="14">
    <source>
        <dbReference type="PIRSR" id="PIRSR601508-1"/>
    </source>
</evidence>
<keyword evidence="12" id="KW-1071">Ligand-gated ion channel</keyword>
<protein>
    <recommendedName>
        <fullName evidence="23">Glutamate [NMDA] receptor subunit 3A</fullName>
    </recommendedName>
</protein>
<dbReference type="GO" id="GO:0038023">
    <property type="term" value="F:signaling receptor activity"/>
    <property type="evidence" value="ECO:0007669"/>
    <property type="project" value="InterPro"/>
</dbReference>
<dbReference type="GO" id="GO:0005886">
    <property type="term" value="C:plasma membrane"/>
    <property type="evidence" value="ECO:0007669"/>
    <property type="project" value="UniProtKB-SubCell"/>
</dbReference>
<proteinExistence type="inferred from homology"/>
<feature type="compositionally biased region" description="Basic and acidic residues" evidence="16">
    <location>
        <begin position="1051"/>
        <end position="1080"/>
    </location>
</feature>
<keyword evidence="11" id="KW-0325">Glycoprotein</keyword>
<gene>
    <name evidence="21" type="ORF">PUN28_013826</name>
</gene>
<evidence type="ECO:0000313" key="21">
    <source>
        <dbReference type="EMBL" id="KAL0110472.1"/>
    </source>
</evidence>
<evidence type="ECO:0000256" key="5">
    <source>
        <dbReference type="ARBA" id="ARBA00022692"/>
    </source>
</evidence>
<comment type="caution">
    <text evidence="21">The sequence shown here is derived from an EMBL/GenBank/DDBJ whole genome shotgun (WGS) entry which is preliminary data.</text>
</comment>
<feature type="region of interest" description="Disordered" evidence="16">
    <location>
        <begin position="1261"/>
        <end position="1351"/>
    </location>
</feature>
<feature type="chain" id="PRO_5043363056" description="Glutamate [NMDA] receptor subunit 3A" evidence="18">
    <location>
        <begin position="23"/>
        <end position="1374"/>
    </location>
</feature>
<dbReference type="SUPFAM" id="SSF53822">
    <property type="entry name" value="Periplasmic binding protein-like I"/>
    <property type="match status" value="1"/>
</dbReference>
<feature type="compositionally biased region" description="Basic and acidic residues" evidence="16">
    <location>
        <begin position="1297"/>
        <end position="1308"/>
    </location>
</feature>
<feature type="transmembrane region" description="Helical" evidence="17">
    <location>
        <begin position="926"/>
        <end position="950"/>
    </location>
</feature>
<dbReference type="InterPro" id="IPR015683">
    <property type="entry name" value="Ionotropic_Glu_rcpt"/>
</dbReference>
<feature type="site" description="Crucial to convey clamshell closure to channel opening" evidence="15">
    <location>
        <position position="774"/>
    </location>
</feature>
<keyword evidence="7" id="KW-0175">Coiled coil</keyword>
<feature type="transmembrane region" description="Helical" evidence="17">
    <location>
        <begin position="713"/>
        <end position="731"/>
    </location>
</feature>
<dbReference type="SUPFAM" id="SSF53850">
    <property type="entry name" value="Periplasmic binding protein-like II"/>
    <property type="match status" value="1"/>
</dbReference>
<feature type="signal peptide" evidence="18">
    <location>
        <begin position="1"/>
        <end position="22"/>
    </location>
</feature>
<evidence type="ECO:0000313" key="22">
    <source>
        <dbReference type="Proteomes" id="UP001430953"/>
    </source>
</evidence>
<dbReference type="PRINTS" id="PR00177">
    <property type="entry name" value="NMDARECEPTOR"/>
</dbReference>
<evidence type="ECO:0000256" key="1">
    <source>
        <dbReference type="ARBA" id="ARBA00004651"/>
    </source>
</evidence>
<feature type="site" description="Interaction with the cone snail toxin Con-ikot-ikot" evidence="15">
    <location>
        <position position="602"/>
    </location>
</feature>
<feature type="compositionally biased region" description="Polar residues" evidence="16">
    <location>
        <begin position="1283"/>
        <end position="1295"/>
    </location>
</feature>
<reference evidence="21 22" key="1">
    <citation type="submission" date="2023-03" db="EMBL/GenBank/DDBJ databases">
        <title>High recombination rates correlate with genetic variation in Cardiocondyla obscurior ants.</title>
        <authorList>
            <person name="Errbii M."/>
        </authorList>
    </citation>
    <scope>NUCLEOTIDE SEQUENCE [LARGE SCALE GENOMIC DNA]</scope>
    <source>
        <strain evidence="21">Alpha-2009</strain>
        <tissue evidence="21">Whole body</tissue>
    </source>
</reference>
<dbReference type="Gene3D" id="3.40.50.2300">
    <property type="match status" value="2"/>
</dbReference>
<keyword evidence="9 17" id="KW-0472">Membrane</keyword>
<comment type="similarity">
    <text evidence="2">Belongs to the glutamate-gated ion channel (TC 1.A.10.1) family.</text>
</comment>
<feature type="transmembrane region" description="Helical" evidence="17">
    <location>
        <begin position="674"/>
        <end position="692"/>
    </location>
</feature>
<keyword evidence="5 17" id="KW-0812">Transmembrane</keyword>
<dbReference type="InterPro" id="IPR019594">
    <property type="entry name" value="Glu/Gly-bd"/>
</dbReference>
<dbReference type="Proteomes" id="UP001430953">
    <property type="component" value="Unassembled WGS sequence"/>
</dbReference>
<evidence type="ECO:0000259" key="19">
    <source>
        <dbReference type="SMART" id="SM00079"/>
    </source>
</evidence>
<dbReference type="InterPro" id="IPR028082">
    <property type="entry name" value="Peripla_BP_I"/>
</dbReference>
<keyword evidence="13" id="KW-0407">Ion channel</keyword>
<evidence type="ECO:0008006" key="23">
    <source>
        <dbReference type="Google" id="ProtNLM"/>
    </source>
</evidence>
<keyword evidence="18" id="KW-0732">Signal</keyword>
<feature type="binding site" evidence="14">
    <location>
        <position position="629"/>
    </location>
    <ligand>
        <name>L-glutamate</name>
        <dbReference type="ChEBI" id="CHEBI:29985"/>
    </ligand>
</feature>
<feature type="compositionally biased region" description="Gly residues" evidence="16">
    <location>
        <begin position="1268"/>
        <end position="1279"/>
    </location>
</feature>
<evidence type="ECO:0000256" key="13">
    <source>
        <dbReference type="ARBA" id="ARBA00023303"/>
    </source>
</evidence>
<dbReference type="PANTHER" id="PTHR18966">
    <property type="entry name" value="IONOTROPIC GLUTAMATE RECEPTOR"/>
    <property type="match status" value="1"/>
</dbReference>
<evidence type="ECO:0000256" key="10">
    <source>
        <dbReference type="ARBA" id="ARBA00023170"/>
    </source>
</evidence>
<evidence type="ECO:0000256" key="6">
    <source>
        <dbReference type="ARBA" id="ARBA00022989"/>
    </source>
</evidence>
<comment type="subcellular location">
    <subcellularLocation>
        <location evidence="1">Cell membrane</location>
        <topology evidence="1">Multi-pass membrane protein</topology>
    </subcellularLocation>
</comment>
<evidence type="ECO:0000259" key="20">
    <source>
        <dbReference type="SMART" id="SM00918"/>
    </source>
</evidence>
<dbReference type="Gene3D" id="1.10.287.70">
    <property type="match status" value="1"/>
</dbReference>
<evidence type="ECO:0000256" key="17">
    <source>
        <dbReference type="SAM" id="Phobius"/>
    </source>
</evidence>
<keyword evidence="3" id="KW-0813">Transport</keyword>
<sequence length="1374" mass="152354">MPGSYTGVVILLLLGTSVSVSGTADAAKSLRAAKARLRSSYSSWRIVVCFTQPQTSFKADVQKVWEQARLESFHADMDVSYIETRMTSMTTNTLLYPLSMLNKFCTDIKGGKTVLSLIIGGGSAARFLVTAAAALNLPALWLPFTHRDFLRQGNLGRFENRIGSSPKEVGAAAAALMNRANWHAFTLLIDTTLLPVTHLLQTNQPILTPRAIIHLPTNDRTLRLRLRRVAEESGSGGVVVMACDLNNARKILGAASKFEMLSGRFLWLWLDLKAELRPNEPNIISSHLLHSSRVAVAANENLPLLERTTNLASDDKPLPSLNSLPSLANDIHRLQEFRWRDEKVLTKREDKGFNFDDEEDVVRFTSDKELNSKSFMPIGMLALRPSGIRILDGDTILTRILRETSQALDETFLETKTRLSRMRDLQIKEHFVPECFPDRDAKFMTSDARENVSATLTSKLRKSMGQISKDKAEFQLLNLQAVRFPGNKTQLRWTKVGTIKGGREVRLDTIIWPGGGIMPAYLEQGGEKIGMPIYRIVTALASPFTMVTNLQEGFCLRGLICQQGNAVMCCYGLSMDLLSLVARELGFRFDLYLAEDGLFGKRNSRNGTWNGVMGELVSGRAQLAFAALSVSTHRAKVVDFTTPYYFSGVSFLTAPKLRSEIPLFAFLFPFSTELWIAVFTSLNFTAIAVALYEWFSPFGLNPWGRQRSKNFSIASALWVMWGLLCGHLVAFKAPKSWPNKFLINIWGGFSVIFVASYTANIAALIAGLFFHSAVSNYHDKSLLAQKVGAPRASAAEYYVQRANPELWSHMARYSLSDVAEGVERLRNGTLDILIADTPILDYYRATDDGCRLQKIGDTINEDTYAIALTRGHPLKESISKVIANYTSNGLLDILQEKWYGDLPCLSGRPGMGAALDAEPGGQPRPLGVASVAGVFCLLGMGVVLGTIILMGEHLFYKYTLPRLRHRPEDSIWRSRNVMFFSQKLYRFINCVELVSPHHAARELVHTVRQGQIASLFQKSVKRKEHEQRRRRKSKAQFFEMIQEIRRVQQEEKIETVREEPDDSKAVKKDEKLGKDRERSRSKSPLMPRSPNKRSEKSRSSTNLSASRLGLSPVSLDAPMKPREFTLSNTNLRARSPLETVGRRLSHGDGDSPPPRLGSHFGGSANLRPLAPTRSDSIGGGTPTIRRDSAAGGGGVPTPRYSRSPAKRGQSFPVFTTLKPPHSAGYQASRSPLLSPNSELTSAIGRKLSREWGSGTIDLTRSSEAIGTRSGGGNGGGGSRGSTYTLNQEMTLSLSRSPGEEKTQEEALPIKKPIRRARSHENRDSSKLMVDLPSPRLTQPVVGGQGISERTKKQLDSELKAILTARAHHRELHPP</sequence>
<keyword evidence="4" id="KW-1003">Cell membrane</keyword>
<keyword evidence="8" id="KW-0406">Ion transport</keyword>
<evidence type="ECO:0000256" key="3">
    <source>
        <dbReference type="ARBA" id="ARBA00022448"/>
    </source>
</evidence>
<feature type="binding site" evidence="14">
    <location>
        <position position="634"/>
    </location>
    <ligand>
        <name>L-glutamate</name>
        <dbReference type="ChEBI" id="CHEBI:29985"/>
    </ligand>
</feature>
<evidence type="ECO:0000256" key="4">
    <source>
        <dbReference type="ARBA" id="ARBA00022475"/>
    </source>
</evidence>
<feature type="domain" description="Ionotropic glutamate receptor L-glutamate and glycine-binding" evidence="20">
    <location>
        <begin position="565"/>
        <end position="618"/>
    </location>
</feature>
<evidence type="ECO:0000256" key="8">
    <source>
        <dbReference type="ARBA" id="ARBA00023065"/>
    </source>
</evidence>
<accession>A0AAW2F963</accession>
<dbReference type="InterPro" id="IPR001508">
    <property type="entry name" value="Iono_Glu_rcpt_met"/>
</dbReference>
<evidence type="ECO:0000256" key="12">
    <source>
        <dbReference type="ARBA" id="ARBA00023286"/>
    </source>
</evidence>
<evidence type="ECO:0000256" key="7">
    <source>
        <dbReference type="ARBA" id="ARBA00023054"/>
    </source>
</evidence>
<dbReference type="EMBL" id="JADYXP020000014">
    <property type="protein sequence ID" value="KAL0110472.1"/>
    <property type="molecule type" value="Genomic_DNA"/>
</dbReference>
<evidence type="ECO:0000256" key="16">
    <source>
        <dbReference type="SAM" id="MobiDB-lite"/>
    </source>
</evidence>
<dbReference type="Pfam" id="PF10613">
    <property type="entry name" value="Lig_chan-Glu_bd"/>
    <property type="match status" value="1"/>
</dbReference>
<evidence type="ECO:0000256" key="9">
    <source>
        <dbReference type="ARBA" id="ARBA00023136"/>
    </source>
</evidence>
<evidence type="ECO:0000256" key="11">
    <source>
        <dbReference type="ARBA" id="ARBA00023180"/>
    </source>
</evidence>
<dbReference type="SMART" id="SM00079">
    <property type="entry name" value="PBPe"/>
    <property type="match status" value="1"/>
</dbReference>
<dbReference type="FunFam" id="3.40.190.10:FF:000324">
    <property type="entry name" value="Predicted protein"/>
    <property type="match status" value="1"/>
</dbReference>
<feature type="transmembrane region" description="Helical" evidence="17">
    <location>
        <begin position="743"/>
        <end position="770"/>
    </location>
</feature>
<organism evidence="21 22">
    <name type="scientific">Cardiocondyla obscurior</name>
    <dbReference type="NCBI Taxonomy" id="286306"/>
    <lineage>
        <taxon>Eukaryota</taxon>
        <taxon>Metazoa</taxon>
        <taxon>Ecdysozoa</taxon>
        <taxon>Arthropoda</taxon>
        <taxon>Hexapoda</taxon>
        <taxon>Insecta</taxon>
        <taxon>Pterygota</taxon>
        <taxon>Neoptera</taxon>
        <taxon>Endopterygota</taxon>
        <taxon>Hymenoptera</taxon>
        <taxon>Apocrita</taxon>
        <taxon>Aculeata</taxon>
        <taxon>Formicoidea</taxon>
        <taxon>Formicidae</taxon>
        <taxon>Myrmicinae</taxon>
        <taxon>Cardiocondyla</taxon>
    </lineage>
</organism>
<dbReference type="GO" id="GO:0043226">
    <property type="term" value="C:organelle"/>
    <property type="evidence" value="ECO:0007669"/>
    <property type="project" value="UniProtKB-ARBA"/>
</dbReference>
<keyword evidence="6 17" id="KW-1133">Transmembrane helix</keyword>
<dbReference type="FunFam" id="3.40.190.10:FF:000078">
    <property type="entry name" value="glutamate receptor ionotropic, NMDA 3B"/>
    <property type="match status" value="1"/>
</dbReference>
<keyword evidence="10" id="KW-0675">Receptor</keyword>
<evidence type="ECO:0000256" key="15">
    <source>
        <dbReference type="PIRSR" id="PIRSR601508-2"/>
    </source>
</evidence>
<name>A0AAW2F963_9HYME</name>
<feature type="region of interest" description="Disordered" evidence="16">
    <location>
        <begin position="1051"/>
        <end position="1210"/>
    </location>
</feature>
<dbReference type="FunFam" id="1.10.287.70:FF:000191">
    <property type="entry name" value="Glutamate receptor ionotropic, NMDA 3A"/>
    <property type="match status" value="1"/>
</dbReference>
<dbReference type="GO" id="GO:0015276">
    <property type="term" value="F:ligand-gated monoatomic ion channel activity"/>
    <property type="evidence" value="ECO:0007669"/>
    <property type="project" value="InterPro"/>
</dbReference>
<dbReference type="Gene3D" id="3.40.190.10">
    <property type="entry name" value="Periplasmic binding protein-like II"/>
    <property type="match status" value="2"/>
</dbReference>